<dbReference type="AlphaFoldDB" id="A0AAN7BLH0"/>
<evidence type="ECO:0000256" key="1">
    <source>
        <dbReference type="SAM" id="Phobius"/>
    </source>
</evidence>
<accession>A0AAN7BLH0</accession>
<gene>
    <name evidence="2" type="ORF">QBC38DRAFT_482205</name>
</gene>
<organism evidence="2 3">
    <name type="scientific">Podospora fimiseda</name>
    <dbReference type="NCBI Taxonomy" id="252190"/>
    <lineage>
        <taxon>Eukaryota</taxon>
        <taxon>Fungi</taxon>
        <taxon>Dikarya</taxon>
        <taxon>Ascomycota</taxon>
        <taxon>Pezizomycotina</taxon>
        <taxon>Sordariomycetes</taxon>
        <taxon>Sordariomycetidae</taxon>
        <taxon>Sordariales</taxon>
        <taxon>Podosporaceae</taxon>
        <taxon>Podospora</taxon>
    </lineage>
</organism>
<keyword evidence="1" id="KW-1133">Transmembrane helix</keyword>
<sequence length="181" mass="19648">MAPSTSSPAKGSPTVITTAATIPDTKVTQSMEDFKTFISFVLTISIFGASTFAVIAGEMADPAELWAPDKPPLKLKTVRKLLALAWLCFVHALAVAAYSSSLLAWWRHRDDGVWQRWDKIGIFASVLIHALLVAAFMFLSLCMVAYVGAVGWVAVGPILVSCCCYGFVFVFVAMFVSIYGR</sequence>
<feature type="transmembrane region" description="Helical" evidence="1">
    <location>
        <begin position="158"/>
        <end position="179"/>
    </location>
</feature>
<reference evidence="2" key="2">
    <citation type="submission" date="2023-05" db="EMBL/GenBank/DDBJ databases">
        <authorList>
            <consortium name="Lawrence Berkeley National Laboratory"/>
            <person name="Steindorff A."/>
            <person name="Hensen N."/>
            <person name="Bonometti L."/>
            <person name="Westerberg I."/>
            <person name="Brannstrom I.O."/>
            <person name="Guillou S."/>
            <person name="Cros-Aarteil S."/>
            <person name="Calhoun S."/>
            <person name="Haridas S."/>
            <person name="Kuo A."/>
            <person name="Mondo S."/>
            <person name="Pangilinan J."/>
            <person name="Riley R."/>
            <person name="Labutti K."/>
            <person name="Andreopoulos B."/>
            <person name="Lipzen A."/>
            <person name="Chen C."/>
            <person name="Yanf M."/>
            <person name="Daum C."/>
            <person name="Ng V."/>
            <person name="Clum A."/>
            <person name="Ohm R."/>
            <person name="Martin F."/>
            <person name="Silar P."/>
            <person name="Natvig D."/>
            <person name="Lalanne C."/>
            <person name="Gautier V."/>
            <person name="Ament-Velasquez S.L."/>
            <person name="Kruys A."/>
            <person name="Hutchinson M.I."/>
            <person name="Powell A.J."/>
            <person name="Barry K."/>
            <person name="Miller A.N."/>
            <person name="Grigoriev I.V."/>
            <person name="Debuchy R."/>
            <person name="Gladieux P."/>
            <person name="Thoren M.H."/>
            <person name="Johannesson H."/>
        </authorList>
    </citation>
    <scope>NUCLEOTIDE SEQUENCE</scope>
    <source>
        <strain evidence="2">CBS 990.96</strain>
    </source>
</reference>
<feature type="transmembrane region" description="Helical" evidence="1">
    <location>
        <begin position="36"/>
        <end position="56"/>
    </location>
</feature>
<name>A0AAN7BLH0_9PEZI</name>
<proteinExistence type="predicted"/>
<comment type="caution">
    <text evidence="2">The sequence shown here is derived from an EMBL/GenBank/DDBJ whole genome shotgun (WGS) entry which is preliminary data.</text>
</comment>
<feature type="transmembrane region" description="Helical" evidence="1">
    <location>
        <begin position="81"/>
        <end position="106"/>
    </location>
</feature>
<keyword evidence="1" id="KW-0812">Transmembrane</keyword>
<evidence type="ECO:0000313" key="2">
    <source>
        <dbReference type="EMBL" id="KAK4225756.1"/>
    </source>
</evidence>
<keyword evidence="1" id="KW-0472">Membrane</keyword>
<dbReference type="Proteomes" id="UP001301958">
    <property type="component" value="Unassembled WGS sequence"/>
</dbReference>
<evidence type="ECO:0000313" key="3">
    <source>
        <dbReference type="Proteomes" id="UP001301958"/>
    </source>
</evidence>
<keyword evidence="3" id="KW-1185">Reference proteome</keyword>
<reference evidence="2" key="1">
    <citation type="journal article" date="2023" name="Mol. Phylogenet. Evol.">
        <title>Genome-scale phylogeny and comparative genomics of the fungal order Sordariales.</title>
        <authorList>
            <person name="Hensen N."/>
            <person name="Bonometti L."/>
            <person name="Westerberg I."/>
            <person name="Brannstrom I.O."/>
            <person name="Guillou S."/>
            <person name="Cros-Aarteil S."/>
            <person name="Calhoun S."/>
            <person name="Haridas S."/>
            <person name="Kuo A."/>
            <person name="Mondo S."/>
            <person name="Pangilinan J."/>
            <person name="Riley R."/>
            <person name="LaButti K."/>
            <person name="Andreopoulos B."/>
            <person name="Lipzen A."/>
            <person name="Chen C."/>
            <person name="Yan M."/>
            <person name="Daum C."/>
            <person name="Ng V."/>
            <person name="Clum A."/>
            <person name="Steindorff A."/>
            <person name="Ohm R.A."/>
            <person name="Martin F."/>
            <person name="Silar P."/>
            <person name="Natvig D.O."/>
            <person name="Lalanne C."/>
            <person name="Gautier V."/>
            <person name="Ament-Velasquez S.L."/>
            <person name="Kruys A."/>
            <person name="Hutchinson M.I."/>
            <person name="Powell A.J."/>
            <person name="Barry K."/>
            <person name="Miller A.N."/>
            <person name="Grigoriev I.V."/>
            <person name="Debuchy R."/>
            <person name="Gladieux P."/>
            <person name="Hiltunen Thoren M."/>
            <person name="Johannesson H."/>
        </authorList>
    </citation>
    <scope>NUCLEOTIDE SEQUENCE</scope>
    <source>
        <strain evidence="2">CBS 990.96</strain>
    </source>
</reference>
<protein>
    <submittedName>
        <fullName evidence="2">Uncharacterized protein</fullName>
    </submittedName>
</protein>
<dbReference type="EMBL" id="MU865360">
    <property type="protein sequence ID" value="KAK4225756.1"/>
    <property type="molecule type" value="Genomic_DNA"/>
</dbReference>
<feature type="transmembrane region" description="Helical" evidence="1">
    <location>
        <begin position="126"/>
        <end position="152"/>
    </location>
</feature>